<comment type="caution">
    <text evidence="1">The sequence shown here is derived from an EMBL/GenBank/DDBJ whole genome shotgun (WGS) entry which is preliminary data.</text>
</comment>
<proteinExistence type="predicted"/>
<evidence type="ECO:0000313" key="1">
    <source>
        <dbReference type="EMBL" id="KAI6080122.1"/>
    </source>
</evidence>
<evidence type="ECO:0000313" key="2">
    <source>
        <dbReference type="Proteomes" id="UP001497680"/>
    </source>
</evidence>
<accession>A0ACC0CIE9</accession>
<gene>
    <name evidence="1" type="ORF">F4821DRAFT_266202</name>
</gene>
<dbReference type="Proteomes" id="UP001497680">
    <property type="component" value="Unassembled WGS sequence"/>
</dbReference>
<organism evidence="1 2">
    <name type="scientific">Hypoxylon rubiginosum</name>
    <dbReference type="NCBI Taxonomy" id="110542"/>
    <lineage>
        <taxon>Eukaryota</taxon>
        <taxon>Fungi</taxon>
        <taxon>Dikarya</taxon>
        <taxon>Ascomycota</taxon>
        <taxon>Pezizomycotina</taxon>
        <taxon>Sordariomycetes</taxon>
        <taxon>Xylariomycetidae</taxon>
        <taxon>Xylariales</taxon>
        <taxon>Hypoxylaceae</taxon>
        <taxon>Hypoxylon</taxon>
    </lineage>
</organism>
<protein>
    <submittedName>
        <fullName evidence="1">Uncharacterized protein</fullName>
    </submittedName>
</protein>
<keyword evidence="2" id="KW-1185">Reference proteome</keyword>
<dbReference type="EMBL" id="MU394490">
    <property type="protein sequence ID" value="KAI6080122.1"/>
    <property type="molecule type" value="Genomic_DNA"/>
</dbReference>
<sequence>MAPLKFNHHDQQSMRAYCEIRGPKRANKESLKQQNTQSYLPWTHTVEADDYRLDSLEEASATTASIGFSSARRIDGPLLVRSQSADVARGYHGPSNDVEKPNNGDNHQAERPYTAQPNPLFHSNMNTSRELPIASGGRKGTNKQLALGDGHVEPASAGLLHPSFPHASVACDDSQGPQGIFENYPQSGQTLNGYMPMVYPATEHEISMDRCNSCGVSTMHLLRLTERALQWCPADDPHLETLLESGVILPDAGRDGIILRLCLWALRDYALAVVSSTGKSTKDGLGDCAIEPMEKCFQHQPAAEIDDILPTRSDSTSNGRSSLDRTEVSDTNSDGGYKAHMDDRVIRCDQRRRGRWSEIDKNRLRVYMEEGKDLGWIAKKLGRSEDKVNEYGKKLKALQRRRSPRKARSKRTTGL</sequence>
<reference evidence="1 2" key="1">
    <citation type="journal article" date="2022" name="New Phytol.">
        <title>Ecological generalism drives hyperdiversity of secondary metabolite gene clusters in xylarialean endophytes.</title>
        <authorList>
            <person name="Franco M.E.E."/>
            <person name="Wisecaver J.H."/>
            <person name="Arnold A.E."/>
            <person name="Ju Y.M."/>
            <person name="Slot J.C."/>
            <person name="Ahrendt S."/>
            <person name="Moore L.P."/>
            <person name="Eastman K.E."/>
            <person name="Scott K."/>
            <person name="Konkel Z."/>
            <person name="Mondo S.J."/>
            <person name="Kuo A."/>
            <person name="Hayes R.D."/>
            <person name="Haridas S."/>
            <person name="Andreopoulos B."/>
            <person name="Riley R."/>
            <person name="LaButti K."/>
            <person name="Pangilinan J."/>
            <person name="Lipzen A."/>
            <person name="Amirebrahimi M."/>
            <person name="Yan J."/>
            <person name="Adam C."/>
            <person name="Keymanesh K."/>
            <person name="Ng V."/>
            <person name="Louie K."/>
            <person name="Northen T."/>
            <person name="Drula E."/>
            <person name="Henrissat B."/>
            <person name="Hsieh H.M."/>
            <person name="Youens-Clark K."/>
            <person name="Lutzoni F."/>
            <person name="Miadlikowska J."/>
            <person name="Eastwood D.C."/>
            <person name="Hamelin R.C."/>
            <person name="Grigoriev I.V."/>
            <person name="U'Ren J.M."/>
        </authorList>
    </citation>
    <scope>NUCLEOTIDE SEQUENCE [LARGE SCALE GENOMIC DNA]</scope>
    <source>
        <strain evidence="1 2">ER1909</strain>
    </source>
</reference>
<name>A0ACC0CIE9_9PEZI</name>